<evidence type="ECO:0000256" key="8">
    <source>
        <dbReference type="PIRSR" id="PIRSR000915-3"/>
    </source>
</evidence>
<proteinExistence type="predicted"/>
<dbReference type="SUPFAM" id="SSF56784">
    <property type="entry name" value="HAD-like"/>
    <property type="match status" value="1"/>
</dbReference>
<dbReference type="GO" id="GO:0008967">
    <property type="term" value="F:phosphoglycolate phosphatase activity"/>
    <property type="evidence" value="ECO:0007669"/>
    <property type="project" value="TreeGrafter"/>
</dbReference>
<dbReference type="InterPro" id="IPR023214">
    <property type="entry name" value="HAD_sf"/>
</dbReference>
<dbReference type="PANTHER" id="PTHR19288:SF46">
    <property type="entry name" value="HALOACID DEHALOGENASE-LIKE HYDROLASE DOMAIN-CONTAINING PROTEIN 2"/>
    <property type="match status" value="1"/>
</dbReference>
<dbReference type="PANTHER" id="PTHR19288">
    <property type="entry name" value="4-NITROPHENYLPHOSPHATASE-RELATED"/>
    <property type="match status" value="1"/>
</dbReference>
<dbReference type="NCBIfam" id="TIGR01460">
    <property type="entry name" value="HAD-SF-IIA"/>
    <property type="match status" value="1"/>
</dbReference>
<keyword evidence="10" id="KW-1185">Reference proteome</keyword>
<evidence type="ECO:0000256" key="5">
    <source>
        <dbReference type="PIRNR" id="PIRNR000915"/>
    </source>
</evidence>
<dbReference type="GO" id="GO:0005737">
    <property type="term" value="C:cytoplasm"/>
    <property type="evidence" value="ECO:0007669"/>
    <property type="project" value="TreeGrafter"/>
</dbReference>
<name>U4L425_PYROM</name>
<comment type="cofactor">
    <cofactor evidence="8">
        <name>Mg(2+)</name>
        <dbReference type="ChEBI" id="CHEBI:18420"/>
    </cofactor>
    <text evidence="8">Divalent metal ions. Mg(2+) is the most effective.</text>
</comment>
<reference evidence="9 10" key="1">
    <citation type="journal article" date="2013" name="PLoS Genet.">
        <title>The genome and development-dependent transcriptomes of Pyronema confluens: a window into fungal evolution.</title>
        <authorList>
            <person name="Traeger S."/>
            <person name="Altegoer F."/>
            <person name="Freitag M."/>
            <person name="Gabaldon T."/>
            <person name="Kempken F."/>
            <person name="Kumar A."/>
            <person name="Marcet-Houben M."/>
            <person name="Poggeler S."/>
            <person name="Stajich J.E."/>
            <person name="Nowrousian M."/>
        </authorList>
    </citation>
    <scope>NUCLEOTIDE SEQUENCE [LARGE SCALE GENOMIC DNA]</scope>
    <source>
        <strain evidence="10">CBS 100304</strain>
        <tissue evidence="9">Vegetative mycelium</tissue>
    </source>
</reference>
<dbReference type="GO" id="GO:0046872">
    <property type="term" value="F:metal ion binding"/>
    <property type="evidence" value="ECO:0007669"/>
    <property type="project" value="UniProtKB-KW"/>
</dbReference>
<gene>
    <name evidence="9" type="ORF">PCON_10078</name>
</gene>
<comment type="catalytic activity">
    <reaction evidence="2 5">
        <text>4-nitrophenyl phosphate + H2O = 4-nitrophenol + phosphate + H(+)</text>
        <dbReference type="Rhea" id="RHEA:21664"/>
        <dbReference type="ChEBI" id="CHEBI:15377"/>
        <dbReference type="ChEBI" id="CHEBI:15378"/>
        <dbReference type="ChEBI" id="CHEBI:43474"/>
        <dbReference type="ChEBI" id="CHEBI:57917"/>
        <dbReference type="ChEBI" id="CHEBI:61146"/>
        <dbReference type="EC" id="3.1.3.41"/>
    </reaction>
</comment>
<dbReference type="eggNOG" id="KOG2882">
    <property type="taxonomic scope" value="Eukaryota"/>
</dbReference>
<dbReference type="PIRSF" id="PIRSF000915">
    <property type="entry name" value="PGP-type_phosphatase"/>
    <property type="match status" value="1"/>
</dbReference>
<evidence type="ECO:0000313" key="9">
    <source>
        <dbReference type="EMBL" id="CCX10484.1"/>
    </source>
</evidence>
<feature type="active site" description="Nucleophile" evidence="6">
    <location>
        <position position="25"/>
    </location>
</feature>
<protein>
    <recommendedName>
        <fullName evidence="4 5">4-nitrophenylphosphatase</fullName>
        <shortName evidence="5">PNPPase</shortName>
        <ecNumber evidence="3 5">3.1.3.41</ecNumber>
    </recommendedName>
</protein>
<dbReference type="InterPro" id="IPR006349">
    <property type="entry name" value="PGP_euk"/>
</dbReference>
<dbReference type="EC" id="3.1.3.41" evidence="3 5"/>
<dbReference type="FunFam" id="3.40.50.1000:FF:000039">
    <property type="entry name" value="Phosphoglycolate phosphatase"/>
    <property type="match status" value="1"/>
</dbReference>
<evidence type="ECO:0000256" key="7">
    <source>
        <dbReference type="PIRSR" id="PIRSR000915-2"/>
    </source>
</evidence>
<evidence type="ECO:0000256" key="2">
    <source>
        <dbReference type="ARBA" id="ARBA00050247"/>
    </source>
</evidence>
<dbReference type="EMBL" id="HF935545">
    <property type="protein sequence ID" value="CCX10484.1"/>
    <property type="molecule type" value="Genomic_DNA"/>
</dbReference>
<keyword evidence="8" id="KW-0460">Magnesium</keyword>
<dbReference type="InterPro" id="IPR006357">
    <property type="entry name" value="HAD-SF_hydro_IIA"/>
</dbReference>
<evidence type="ECO:0000256" key="4">
    <source>
        <dbReference type="ARBA" id="ARBA00069197"/>
    </source>
</evidence>
<evidence type="ECO:0000256" key="3">
    <source>
        <dbReference type="ARBA" id="ARBA00066659"/>
    </source>
</evidence>
<dbReference type="OrthoDB" id="413953at2759"/>
<dbReference type="OMA" id="AGLDFHI"/>
<dbReference type="Pfam" id="PF13242">
    <property type="entry name" value="Hydrolase_like"/>
    <property type="match status" value="1"/>
</dbReference>
<dbReference type="GO" id="GO:0004035">
    <property type="term" value="F:alkaline phosphatase activity"/>
    <property type="evidence" value="ECO:0007669"/>
    <property type="project" value="UniProtKB-ARBA"/>
</dbReference>
<dbReference type="STRING" id="1076935.U4L425"/>
<dbReference type="Gene3D" id="3.40.50.1000">
    <property type="entry name" value="HAD superfamily/HAD-like"/>
    <property type="match status" value="2"/>
</dbReference>
<evidence type="ECO:0000256" key="6">
    <source>
        <dbReference type="PIRSR" id="PIRSR000915-1"/>
    </source>
</evidence>
<feature type="binding site" evidence="8">
    <location>
        <position position="241"/>
    </location>
    <ligand>
        <name>Mg(2+)</name>
        <dbReference type="ChEBI" id="CHEBI:18420"/>
    </ligand>
</feature>
<dbReference type="AlphaFoldDB" id="U4L425"/>
<dbReference type="InterPro" id="IPR036412">
    <property type="entry name" value="HAD-like_sf"/>
</dbReference>
<dbReference type="Pfam" id="PF13344">
    <property type="entry name" value="Hydrolase_6"/>
    <property type="match status" value="1"/>
</dbReference>
<keyword evidence="8" id="KW-0479">Metal-binding</keyword>
<feature type="binding site" evidence="7">
    <location>
        <position position="216"/>
    </location>
    <ligand>
        <name>substrate</name>
    </ligand>
</feature>
<feature type="binding site" evidence="8">
    <location>
        <position position="27"/>
    </location>
    <ligand>
        <name>Mg(2+)</name>
        <dbReference type="ChEBI" id="CHEBI:18420"/>
    </ligand>
</feature>
<evidence type="ECO:0000256" key="1">
    <source>
        <dbReference type="ARBA" id="ARBA00022801"/>
    </source>
</evidence>
<organism evidence="9 10">
    <name type="scientific">Pyronema omphalodes (strain CBS 100304)</name>
    <name type="common">Pyronema confluens</name>
    <dbReference type="NCBI Taxonomy" id="1076935"/>
    <lineage>
        <taxon>Eukaryota</taxon>
        <taxon>Fungi</taxon>
        <taxon>Dikarya</taxon>
        <taxon>Ascomycota</taxon>
        <taxon>Pezizomycotina</taxon>
        <taxon>Pezizomycetes</taxon>
        <taxon>Pezizales</taxon>
        <taxon>Pyronemataceae</taxon>
        <taxon>Pyronema</taxon>
    </lineage>
</organism>
<dbReference type="NCBIfam" id="TIGR01452">
    <property type="entry name" value="PGP_euk"/>
    <property type="match status" value="1"/>
</dbReference>
<accession>U4L425</accession>
<feature type="active site" description="Proton donor" evidence="6">
    <location>
        <position position="27"/>
    </location>
</feature>
<feature type="binding site" evidence="8">
    <location>
        <position position="25"/>
    </location>
    <ligand>
        <name>Mg(2+)</name>
        <dbReference type="ChEBI" id="CHEBI:18420"/>
    </ligand>
</feature>
<sequence length="295" mass="32738">MPSTKLTTPAAVRQFLDRFDFFLFDCDGVLWRGDHLLPQIVETLTYLRSLKKQLLFVTNNSTKSRASYISKLSSLGIPAEIDEVFGSSYSAAIYISRILSLPADKKVFVIGEKGICEELEKENVRWCGGVEEDIEDMQADVEDDLEVGVVLVGLDRGINYRKLARAYRYLQREEVVFLATNIDSTFPAKGGLMPGAGSMSAPLSYMTGRTPVSLGKPSQEMMKAIEGRFQFDKNRACMVGDRINTDIRFGQEGGLGGTLGVLTGVCKEEEFLAEEGVVPEVYLDRLCDLLIAKEE</sequence>
<evidence type="ECO:0000313" key="10">
    <source>
        <dbReference type="Proteomes" id="UP000018144"/>
    </source>
</evidence>
<keyword evidence="1 5" id="KW-0378">Hydrolase</keyword>
<dbReference type="Proteomes" id="UP000018144">
    <property type="component" value="Unassembled WGS sequence"/>
</dbReference>